<evidence type="ECO:0000256" key="4">
    <source>
        <dbReference type="SAM" id="MobiDB-lite"/>
    </source>
</evidence>
<dbReference type="InterPro" id="IPR027417">
    <property type="entry name" value="P-loop_NTPase"/>
</dbReference>
<dbReference type="PANTHER" id="PTHR10903:SF184">
    <property type="entry name" value="GTP-BINDING PROTEIN A"/>
    <property type="match status" value="1"/>
</dbReference>
<evidence type="ECO:0000313" key="6">
    <source>
        <dbReference type="EMBL" id="KAK0046061.1"/>
    </source>
</evidence>
<feature type="region of interest" description="Disordered" evidence="4">
    <location>
        <begin position="457"/>
        <end position="518"/>
    </location>
</feature>
<protein>
    <submittedName>
        <fullName evidence="6">GTPase IMAP family member 7-like isoform X2</fullName>
    </submittedName>
</protein>
<dbReference type="PANTHER" id="PTHR10903">
    <property type="entry name" value="GTPASE, IMAP FAMILY MEMBER-RELATED"/>
    <property type="match status" value="1"/>
</dbReference>
<proteinExistence type="inferred from homology"/>
<feature type="domain" description="AIG1-type G" evidence="5">
    <location>
        <begin position="16"/>
        <end position="227"/>
    </location>
</feature>
<dbReference type="Proteomes" id="UP001233172">
    <property type="component" value="Unassembled WGS sequence"/>
</dbReference>
<comment type="similarity">
    <text evidence="1">Belongs to the TRAFAC class TrmE-Era-EngA-EngB-Septin-like GTPase superfamily. AIG1/Toc34/Toc159-like paraseptin GTPase family. IAN subfamily.</text>
</comment>
<dbReference type="AlphaFoldDB" id="A0AAD8B108"/>
<reference evidence="6" key="1">
    <citation type="journal article" date="2023" name="PLoS Negl. Trop. Dis.">
        <title>A genome sequence for Biomphalaria pfeifferi, the major vector snail for the human-infecting parasite Schistosoma mansoni.</title>
        <authorList>
            <person name="Bu L."/>
            <person name="Lu L."/>
            <person name="Laidemitt M.R."/>
            <person name="Zhang S.M."/>
            <person name="Mutuku M."/>
            <person name="Mkoji G."/>
            <person name="Steinauer M."/>
            <person name="Loker E.S."/>
        </authorList>
    </citation>
    <scope>NUCLEOTIDE SEQUENCE</scope>
    <source>
        <strain evidence="6">KasaAsao</strain>
    </source>
</reference>
<reference evidence="6" key="2">
    <citation type="submission" date="2023-04" db="EMBL/GenBank/DDBJ databases">
        <authorList>
            <person name="Bu L."/>
            <person name="Lu L."/>
            <person name="Laidemitt M.R."/>
            <person name="Zhang S.M."/>
            <person name="Mutuku M."/>
            <person name="Mkoji G."/>
            <person name="Steinauer M."/>
            <person name="Loker E.S."/>
        </authorList>
    </citation>
    <scope>NUCLEOTIDE SEQUENCE</scope>
    <source>
        <strain evidence="6">KasaAsao</strain>
        <tissue evidence="6">Whole Snail</tissue>
    </source>
</reference>
<dbReference type="EMBL" id="JASAOG010000171">
    <property type="protein sequence ID" value="KAK0046061.1"/>
    <property type="molecule type" value="Genomic_DNA"/>
</dbReference>
<dbReference type="PROSITE" id="PS51720">
    <property type="entry name" value="G_AIG1"/>
    <property type="match status" value="1"/>
</dbReference>
<dbReference type="Gene3D" id="3.40.50.300">
    <property type="entry name" value="P-loop containing nucleotide triphosphate hydrolases"/>
    <property type="match status" value="1"/>
</dbReference>
<accession>A0AAD8B108</accession>
<sequence length="603" mass="69175">MRIELECLDSRMNCKSNHHTYIFVGKTGTGKSSICNTILGENIFLVSDSGNSVTSAPALARSINLGYSFTVVDTPGVMDTSVNSNQAKKKSCDEMIEAMVQCPEEGKRALLLVLKYGDRFTEETRKCVDIIETIFGDRCLEKCCIVVFTHGESFDLNNEERNISFEDWCRSQEKGLKLLLQRCEYRCLLFRNKTKDSEVSRKQVESLIQMTDKLDESYTQEKFDEARKKHKRLTLESKLPALLKDYDTKMNELQEKANRNLVQCPSLQELISFEKSINDIILKLQIEDDGIYYSQGEFSLFHQPMLRAKEMLKQIHMQEIHTVKEKMTTTITRLKKEIQDCNGVSAIEYFEGTIKDFFAKFSEFGLIIDNDNISIDDRKNVLNWQSEDLLLVKVLIHELYTSIADKRNALIFKPLKEEVKGKIKILEKRLRAIQDTETNSEKAFKIREEAKALLKKLDPNQEKLDPNQEKLDPNQEKLDPNQEKLDPNQEKLDPNQEKLDPNQEKLDPNQEKLDPNQEKLEKLRARLRELDEDAAQKYDQCKKNKRELAIDIVESTVVGALGVAGQAASFVCHPIAKVVSKAAPATATAARTAFDVMKRKLRL</sequence>
<gene>
    <name evidence="6" type="ORF">Bpfe_024522</name>
</gene>
<comment type="caution">
    <text evidence="6">The sequence shown here is derived from an EMBL/GenBank/DDBJ whole genome shotgun (WGS) entry which is preliminary data.</text>
</comment>
<dbReference type="Pfam" id="PF04548">
    <property type="entry name" value="AIG1"/>
    <property type="match status" value="1"/>
</dbReference>
<dbReference type="InterPro" id="IPR006703">
    <property type="entry name" value="G_AIG1"/>
</dbReference>
<evidence type="ECO:0000313" key="7">
    <source>
        <dbReference type="Proteomes" id="UP001233172"/>
    </source>
</evidence>
<keyword evidence="3" id="KW-0342">GTP-binding</keyword>
<dbReference type="SUPFAM" id="SSF57997">
    <property type="entry name" value="Tropomyosin"/>
    <property type="match status" value="1"/>
</dbReference>
<evidence type="ECO:0000256" key="3">
    <source>
        <dbReference type="ARBA" id="ARBA00023134"/>
    </source>
</evidence>
<name>A0AAD8B108_BIOPF</name>
<keyword evidence="7" id="KW-1185">Reference proteome</keyword>
<evidence type="ECO:0000256" key="2">
    <source>
        <dbReference type="ARBA" id="ARBA00022741"/>
    </source>
</evidence>
<evidence type="ECO:0000256" key="1">
    <source>
        <dbReference type="ARBA" id="ARBA00008535"/>
    </source>
</evidence>
<organism evidence="6 7">
    <name type="scientific">Biomphalaria pfeifferi</name>
    <name type="common">Bloodfluke planorb</name>
    <name type="synonym">Freshwater snail</name>
    <dbReference type="NCBI Taxonomy" id="112525"/>
    <lineage>
        <taxon>Eukaryota</taxon>
        <taxon>Metazoa</taxon>
        <taxon>Spiralia</taxon>
        <taxon>Lophotrochozoa</taxon>
        <taxon>Mollusca</taxon>
        <taxon>Gastropoda</taxon>
        <taxon>Heterobranchia</taxon>
        <taxon>Euthyneura</taxon>
        <taxon>Panpulmonata</taxon>
        <taxon>Hygrophila</taxon>
        <taxon>Lymnaeoidea</taxon>
        <taxon>Planorbidae</taxon>
        <taxon>Biomphalaria</taxon>
    </lineage>
</organism>
<dbReference type="InterPro" id="IPR045058">
    <property type="entry name" value="GIMA/IAN/Toc"/>
</dbReference>
<evidence type="ECO:0000259" key="5">
    <source>
        <dbReference type="PROSITE" id="PS51720"/>
    </source>
</evidence>
<dbReference type="Gene3D" id="1.10.287.1490">
    <property type="match status" value="1"/>
</dbReference>
<dbReference type="GO" id="GO:0005525">
    <property type="term" value="F:GTP binding"/>
    <property type="evidence" value="ECO:0007669"/>
    <property type="project" value="UniProtKB-KW"/>
</dbReference>
<keyword evidence="2" id="KW-0547">Nucleotide-binding</keyword>
<dbReference type="SUPFAM" id="SSF52540">
    <property type="entry name" value="P-loop containing nucleoside triphosphate hydrolases"/>
    <property type="match status" value="1"/>
</dbReference>